<accession>C7J547</accession>
<evidence type="ECO:0000313" key="1">
    <source>
        <dbReference type="EMBL" id="BAH93847.1"/>
    </source>
</evidence>
<proteinExistence type="predicted"/>
<sequence>MDNNESTYDQKPSQSC</sequence>
<reference evidence="1 2" key="1">
    <citation type="journal article" date="2005" name="Nature">
        <title>The map-based sequence of the rice genome.</title>
        <authorList>
            <consortium name="International rice genome sequencing project (IRGSP)"/>
            <person name="Matsumoto T."/>
            <person name="Wu J."/>
            <person name="Kanamori H."/>
            <person name="Katayose Y."/>
            <person name="Fujisawa M."/>
            <person name="Namiki N."/>
            <person name="Mizuno H."/>
            <person name="Yamamoto K."/>
            <person name="Antonio B.A."/>
            <person name="Baba T."/>
            <person name="Sakata K."/>
            <person name="Nagamura Y."/>
            <person name="Aoki H."/>
            <person name="Arikawa K."/>
            <person name="Arita K."/>
            <person name="Bito T."/>
            <person name="Chiden Y."/>
            <person name="Fujitsuka N."/>
            <person name="Fukunaka R."/>
            <person name="Hamada M."/>
            <person name="Harada C."/>
            <person name="Hayashi A."/>
            <person name="Hijishita S."/>
            <person name="Honda M."/>
            <person name="Hosokawa S."/>
            <person name="Ichikawa Y."/>
            <person name="Idonuma A."/>
            <person name="Iijima M."/>
            <person name="Ikeda M."/>
            <person name="Ikeno M."/>
            <person name="Ito K."/>
            <person name="Ito S."/>
            <person name="Ito T."/>
            <person name="Ito Y."/>
            <person name="Ito Y."/>
            <person name="Iwabuchi A."/>
            <person name="Kamiya K."/>
            <person name="Karasawa W."/>
            <person name="Kurita K."/>
            <person name="Katagiri S."/>
            <person name="Kikuta A."/>
            <person name="Kobayashi H."/>
            <person name="Kobayashi N."/>
            <person name="Machita K."/>
            <person name="Maehara T."/>
            <person name="Masukawa M."/>
            <person name="Mizubayashi T."/>
            <person name="Mukai Y."/>
            <person name="Nagasaki H."/>
            <person name="Nagata Y."/>
            <person name="Naito S."/>
            <person name="Nakashima M."/>
            <person name="Nakama Y."/>
            <person name="Nakamichi Y."/>
            <person name="Nakamura M."/>
            <person name="Meguro A."/>
            <person name="Negishi M."/>
            <person name="Ohta I."/>
            <person name="Ohta T."/>
            <person name="Okamoto M."/>
            <person name="Ono N."/>
            <person name="Saji S."/>
            <person name="Sakaguchi M."/>
            <person name="Sakai K."/>
            <person name="Shibata M."/>
            <person name="Shimokawa T."/>
            <person name="Song J."/>
            <person name="Takazaki Y."/>
            <person name="Terasawa K."/>
            <person name="Tsugane M."/>
            <person name="Tsuji K."/>
            <person name="Ueda S."/>
            <person name="Waki K."/>
            <person name="Yamagata H."/>
            <person name="Yamamoto M."/>
            <person name="Yamamoto S."/>
            <person name="Yamane H."/>
            <person name="Yoshiki S."/>
            <person name="Yoshihara R."/>
            <person name="Yukawa K."/>
            <person name="Zhong H."/>
            <person name="Yano M."/>
            <person name="Yuan Q."/>
            <person name="Ouyang S."/>
            <person name="Liu J."/>
            <person name="Jones K.M."/>
            <person name="Gansberger K."/>
            <person name="Moffat K."/>
            <person name="Hill J."/>
            <person name="Bera J."/>
            <person name="Fadrosh D."/>
            <person name="Jin S."/>
            <person name="Johri S."/>
            <person name="Kim M."/>
            <person name="Overton L."/>
            <person name="Reardon M."/>
            <person name="Tsitrin T."/>
            <person name="Vuong H."/>
            <person name="Weaver B."/>
            <person name="Ciecko A."/>
            <person name="Tallon L."/>
            <person name="Jackson J."/>
            <person name="Pai G."/>
            <person name="Aken S.V."/>
            <person name="Utterback T."/>
            <person name="Reidmuller S."/>
            <person name="Feldblyum T."/>
            <person name="Hsiao J."/>
            <person name="Zismann V."/>
            <person name="Iobst S."/>
            <person name="de Vazeille A.R."/>
            <person name="Buell C.R."/>
            <person name="Ying K."/>
            <person name="Li Y."/>
            <person name="Lu T."/>
            <person name="Huang Y."/>
            <person name="Zhao Q."/>
            <person name="Feng Q."/>
            <person name="Zhang L."/>
            <person name="Zhu J."/>
            <person name="Weng Q."/>
            <person name="Mu J."/>
            <person name="Lu Y."/>
            <person name="Fan D."/>
            <person name="Liu Y."/>
            <person name="Guan J."/>
            <person name="Zhang Y."/>
            <person name="Yu S."/>
            <person name="Liu X."/>
            <person name="Zhang Y."/>
            <person name="Hong G."/>
            <person name="Han B."/>
            <person name="Choisne N."/>
            <person name="Demange N."/>
            <person name="Orjeda G."/>
            <person name="Samain S."/>
            <person name="Cattolico L."/>
            <person name="Pelletier E."/>
            <person name="Couloux A."/>
            <person name="Segurens B."/>
            <person name="Wincker P."/>
            <person name="D'Hont A."/>
            <person name="Scarpelli C."/>
            <person name="Weissenbach J."/>
            <person name="Salanoubat M."/>
            <person name="Quetier F."/>
            <person name="Yu Y."/>
            <person name="Kim H.R."/>
            <person name="Rambo T."/>
            <person name="Currie J."/>
            <person name="Collura K."/>
            <person name="Luo M."/>
            <person name="Yang T."/>
            <person name="Ammiraju J.S.S."/>
            <person name="Engler F."/>
            <person name="Soderlund C."/>
            <person name="Wing R.A."/>
            <person name="Palmer L.E."/>
            <person name="de la Bastide M."/>
            <person name="Spiegel L."/>
            <person name="Nascimento L."/>
            <person name="Zutavern T."/>
            <person name="O'Shaughnessy A."/>
            <person name="Dike S."/>
            <person name="Dedhia N."/>
            <person name="Preston R."/>
            <person name="Balija V."/>
            <person name="McCombie W.R."/>
            <person name="Chow T."/>
            <person name="Chen H."/>
            <person name="Chung M."/>
            <person name="Chen C."/>
            <person name="Shaw J."/>
            <person name="Wu H."/>
            <person name="Hsiao K."/>
            <person name="Chao Y."/>
            <person name="Chu M."/>
            <person name="Cheng C."/>
            <person name="Hour A."/>
            <person name="Lee P."/>
            <person name="Lin S."/>
            <person name="Lin Y."/>
            <person name="Liou J."/>
            <person name="Liu S."/>
            <person name="Hsing Y."/>
            <person name="Raghuvanshi S."/>
            <person name="Mohanty A."/>
            <person name="Bharti A.K."/>
            <person name="Gaur A."/>
            <person name="Gupta V."/>
            <person name="Kumar D."/>
            <person name="Ravi V."/>
            <person name="Vij S."/>
            <person name="Kapur A."/>
            <person name="Khurana P."/>
            <person name="Khurana P."/>
            <person name="Khurana J.P."/>
            <person name="Tyagi A.K."/>
            <person name="Gaikwad K."/>
            <person name="Singh A."/>
            <person name="Dalal V."/>
            <person name="Srivastava S."/>
            <person name="Dixit A."/>
            <person name="Pal A.K."/>
            <person name="Ghazi I.A."/>
            <person name="Yadav M."/>
            <person name="Pandit A."/>
            <person name="Bhargava A."/>
            <person name="Sureshbabu K."/>
            <person name="Batra K."/>
            <person name="Sharma T.R."/>
            <person name="Mohapatra T."/>
            <person name="Singh N.K."/>
            <person name="Messing J."/>
            <person name="Nelson A.B."/>
            <person name="Fuks G."/>
            <person name="Kavchok S."/>
            <person name="Keizer G."/>
            <person name="Linton E."/>
            <person name="Llaca V."/>
            <person name="Song R."/>
            <person name="Tanyolac B."/>
            <person name="Young S."/>
            <person name="Ho-Il K."/>
            <person name="Hahn J.H."/>
            <person name="Sangsakoo G."/>
            <person name="Vanavichit A."/>
            <person name="de Mattos Luiz.A.T."/>
            <person name="Zimmer P.D."/>
            <person name="Malone G."/>
            <person name="Dellagostin O."/>
            <person name="de Oliveira A.C."/>
            <person name="Bevan M."/>
            <person name="Bancroft I."/>
            <person name="Minx P."/>
            <person name="Cordum H."/>
            <person name="Wilson R."/>
            <person name="Cheng Z."/>
            <person name="Jin W."/>
            <person name="Jiang J."/>
            <person name="Leong S.A."/>
            <person name="Iwama H."/>
            <person name="Gojobori T."/>
            <person name="Itoh T."/>
            <person name="Niimura Y."/>
            <person name="Fujii Y."/>
            <person name="Habara T."/>
            <person name="Sakai H."/>
            <person name="Sato Y."/>
            <person name="Wilson G."/>
            <person name="Kumar K."/>
            <person name="McCouch S."/>
            <person name="Juretic N."/>
            <person name="Hoen D."/>
            <person name="Wright S."/>
            <person name="Bruskiewich R."/>
            <person name="Bureau T."/>
            <person name="Miyao A."/>
            <person name="Hirochika H."/>
            <person name="Nishikawa T."/>
            <person name="Kadowaki K."/>
            <person name="Sugiura M."/>
            <person name="Burr B."/>
            <person name="Sasaki T."/>
        </authorList>
    </citation>
    <scope>NUCLEOTIDE SEQUENCE [LARGE SCALE GENOMIC DNA]</scope>
    <source>
        <strain evidence="2">cv. Nipponbare</strain>
    </source>
</reference>
<dbReference type="EMBL" id="AP008213">
    <property type="protein sequence ID" value="BAH93847.1"/>
    <property type="molecule type" value="Genomic_DNA"/>
</dbReference>
<reference evidence="2" key="2">
    <citation type="journal article" date="2008" name="Nucleic Acids Res.">
        <title>The rice annotation project database (RAP-DB): 2008 update.</title>
        <authorList>
            <consortium name="The rice annotation project (RAP)"/>
        </authorList>
    </citation>
    <scope>GENOME REANNOTATION</scope>
    <source>
        <strain evidence="2">cv. Nipponbare</strain>
    </source>
</reference>
<gene>
    <name evidence="1" type="ordered locus">Os07g0251132</name>
</gene>
<dbReference type="Proteomes" id="UP000000763">
    <property type="component" value="Chromosome 7"/>
</dbReference>
<protein>
    <submittedName>
        <fullName evidence="1">Os07g0251132 protein</fullName>
    </submittedName>
</protein>
<evidence type="ECO:0000313" key="2">
    <source>
        <dbReference type="Proteomes" id="UP000000763"/>
    </source>
</evidence>
<organism evidence="1 2">
    <name type="scientific">Oryza sativa subsp. japonica</name>
    <name type="common">Rice</name>
    <dbReference type="NCBI Taxonomy" id="39947"/>
    <lineage>
        <taxon>Eukaryota</taxon>
        <taxon>Viridiplantae</taxon>
        <taxon>Streptophyta</taxon>
        <taxon>Embryophyta</taxon>
        <taxon>Tracheophyta</taxon>
        <taxon>Spermatophyta</taxon>
        <taxon>Magnoliopsida</taxon>
        <taxon>Liliopsida</taxon>
        <taxon>Poales</taxon>
        <taxon>Poaceae</taxon>
        <taxon>BOP clade</taxon>
        <taxon>Oryzoideae</taxon>
        <taxon>Oryzeae</taxon>
        <taxon>Oryzinae</taxon>
        <taxon>Oryza</taxon>
        <taxon>Oryza sativa</taxon>
    </lineage>
</organism>
<dbReference type="KEGG" id="dosa:Os07g0251132"/>
<dbReference type="AlphaFoldDB" id="C7J547"/>
<name>C7J547_ORYSJ</name>